<keyword evidence="3" id="KW-1185">Reference proteome</keyword>
<gene>
    <name evidence="2" type="ORF">HOLleu_39404</name>
</gene>
<dbReference type="PANTHER" id="PTHR14553:SF1">
    <property type="entry name" value="SIMILAR TO CHROMOSOME 1 OPEN READING FRAME 50"/>
    <property type="match status" value="1"/>
</dbReference>
<dbReference type="InterPro" id="IPR019534">
    <property type="entry name" value="DUF2452"/>
</dbReference>
<feature type="compositionally biased region" description="Basic and acidic residues" evidence="1">
    <location>
        <begin position="98"/>
        <end position="114"/>
    </location>
</feature>
<dbReference type="OrthoDB" id="9995764at2759"/>
<accession>A0A9Q0YGH4</accession>
<dbReference type="Pfam" id="PF10504">
    <property type="entry name" value="DUF2452"/>
    <property type="match status" value="1"/>
</dbReference>
<evidence type="ECO:0000313" key="3">
    <source>
        <dbReference type="Proteomes" id="UP001152320"/>
    </source>
</evidence>
<protein>
    <submittedName>
        <fullName evidence="2">Uncharacterized protein</fullName>
    </submittedName>
</protein>
<comment type="caution">
    <text evidence="2">The sequence shown here is derived from an EMBL/GenBank/DDBJ whole genome shotgun (WGS) entry which is preliminary data.</text>
</comment>
<feature type="region of interest" description="Disordered" evidence="1">
    <location>
        <begin position="1"/>
        <end position="114"/>
    </location>
</feature>
<name>A0A9Q0YGH4_HOLLE</name>
<evidence type="ECO:0000256" key="1">
    <source>
        <dbReference type="SAM" id="MobiDB-lite"/>
    </source>
</evidence>
<sequence length="114" mass="12855">MDPTSKAVSLVESESRPSGVQLVNTERTNKITDPMDLVALAEQVQRRDRIHVRPSPEPPSKDPAPRELPTPQPNSSPPTESMEGKTSLQTRGNPYIRPVRDRKPPERYKDYILT</sequence>
<dbReference type="AlphaFoldDB" id="A0A9Q0YGH4"/>
<feature type="compositionally biased region" description="Pro residues" evidence="1">
    <location>
        <begin position="66"/>
        <end position="76"/>
    </location>
</feature>
<dbReference type="PANTHER" id="PTHR14553">
    <property type="entry name" value="UNCHARACTERIZED PROTEIN C1ORF50"/>
    <property type="match status" value="1"/>
</dbReference>
<dbReference type="EMBL" id="JAIZAY010000021">
    <property type="protein sequence ID" value="KAJ8022030.1"/>
    <property type="molecule type" value="Genomic_DNA"/>
</dbReference>
<organism evidence="2 3">
    <name type="scientific">Holothuria leucospilota</name>
    <name type="common">Black long sea cucumber</name>
    <name type="synonym">Mertensiothuria leucospilota</name>
    <dbReference type="NCBI Taxonomy" id="206669"/>
    <lineage>
        <taxon>Eukaryota</taxon>
        <taxon>Metazoa</taxon>
        <taxon>Echinodermata</taxon>
        <taxon>Eleutherozoa</taxon>
        <taxon>Echinozoa</taxon>
        <taxon>Holothuroidea</taxon>
        <taxon>Aspidochirotacea</taxon>
        <taxon>Aspidochirotida</taxon>
        <taxon>Holothuriidae</taxon>
        <taxon>Holothuria</taxon>
    </lineage>
</organism>
<reference evidence="2" key="1">
    <citation type="submission" date="2021-10" db="EMBL/GenBank/DDBJ databases">
        <title>Tropical sea cucumber genome reveals ecological adaptation and Cuvierian tubules defense mechanism.</title>
        <authorList>
            <person name="Chen T."/>
        </authorList>
    </citation>
    <scope>NUCLEOTIDE SEQUENCE</scope>
    <source>
        <strain evidence="2">Nanhai2018</strain>
        <tissue evidence="2">Muscle</tissue>
    </source>
</reference>
<evidence type="ECO:0000313" key="2">
    <source>
        <dbReference type="EMBL" id="KAJ8022030.1"/>
    </source>
</evidence>
<proteinExistence type="predicted"/>
<feature type="compositionally biased region" description="Polar residues" evidence="1">
    <location>
        <begin position="16"/>
        <end position="26"/>
    </location>
</feature>
<dbReference type="Proteomes" id="UP001152320">
    <property type="component" value="Chromosome 21"/>
</dbReference>